<organism evidence="1 2">
    <name type="scientific">Dorea acetigenes</name>
    <dbReference type="NCBI Taxonomy" id="2981787"/>
    <lineage>
        <taxon>Bacteria</taxon>
        <taxon>Bacillati</taxon>
        <taxon>Bacillota</taxon>
        <taxon>Clostridia</taxon>
        <taxon>Lachnospirales</taxon>
        <taxon>Lachnospiraceae</taxon>
        <taxon>Dorea</taxon>
    </lineage>
</organism>
<keyword evidence="2" id="KW-1185">Reference proteome</keyword>
<evidence type="ECO:0000313" key="2">
    <source>
        <dbReference type="Proteomes" id="UP001652431"/>
    </source>
</evidence>
<dbReference type="GO" id="GO:0016787">
    <property type="term" value="F:hydrolase activity"/>
    <property type="evidence" value="ECO:0007669"/>
    <property type="project" value="UniProtKB-KW"/>
</dbReference>
<gene>
    <name evidence="1" type="ORF">OCV99_12265</name>
</gene>
<reference evidence="1 2" key="1">
    <citation type="journal article" date="2021" name="ISME Commun">
        <title>Automated analysis of genomic sequences facilitates high-throughput and comprehensive description of bacteria.</title>
        <authorList>
            <person name="Hitch T.C.A."/>
        </authorList>
    </citation>
    <scope>NUCLEOTIDE SEQUENCE [LARGE SCALE GENOMIC DNA]</scope>
    <source>
        <strain evidence="1 2">Sanger_03</strain>
    </source>
</reference>
<dbReference type="InterPro" id="IPR026002">
    <property type="entry name" value="ATC_hydrolase-like"/>
</dbReference>
<comment type="caution">
    <text evidence="1">The sequence shown here is derived from an EMBL/GenBank/DDBJ whole genome shotgun (WGS) entry which is preliminary data.</text>
</comment>
<dbReference type="Proteomes" id="UP001652431">
    <property type="component" value="Unassembled WGS sequence"/>
</dbReference>
<dbReference type="EMBL" id="JAOQJU010000017">
    <property type="protein sequence ID" value="MCU6687301.1"/>
    <property type="molecule type" value="Genomic_DNA"/>
</dbReference>
<dbReference type="RefSeq" id="WP_158370911.1">
    <property type="nucleotide sequence ID" value="NZ_JAOQJU010000017.1"/>
</dbReference>
<protein>
    <submittedName>
        <fullName evidence="1">L-2-amino-thiazoline-4-carboxylic acid hydrolase</fullName>
    </submittedName>
</protein>
<proteinExistence type="predicted"/>
<sequence length="234" mass="26247">MAKETILCKIEHHAVLFALLAKYAITGSGEAGREAILKGMTKYGNERGARMAANALAHGDELSVMTNQAYGEWRPDYDGQMDFGTLRTEPTLQTYIARCAWCDAWKKHGLLDYGKYYCVNVDNAVYQGFRQDFVCTPISVSLSWGGERCEFDWNQPLTGEEVISLAKKKKSLGTSCMKDFNFHTAHLLHTVGNTLKEELGDAGEIAVDNALNEYTEKFGREYLDVLKEVDSNEF</sequence>
<keyword evidence="1" id="KW-0378">Hydrolase</keyword>
<dbReference type="Pfam" id="PF14196">
    <property type="entry name" value="ATC_hydrolase"/>
    <property type="match status" value="1"/>
</dbReference>
<accession>A0ABT2RPN8</accession>
<name>A0ABT2RPN8_9FIRM</name>
<evidence type="ECO:0000313" key="1">
    <source>
        <dbReference type="EMBL" id="MCU6687301.1"/>
    </source>
</evidence>